<name>A0ABW5HDJ3_9PSEU</name>
<feature type="domain" description="Peptidase S1" evidence="4">
    <location>
        <begin position="27"/>
        <end position="259"/>
    </location>
</feature>
<protein>
    <submittedName>
        <fullName evidence="5">S1 family peptidase</fullName>
    </submittedName>
</protein>
<evidence type="ECO:0000256" key="3">
    <source>
        <dbReference type="SAM" id="SignalP"/>
    </source>
</evidence>
<dbReference type="SUPFAM" id="SSF50494">
    <property type="entry name" value="Trypsin-like serine proteases"/>
    <property type="match status" value="2"/>
</dbReference>
<organism evidence="5 6">
    <name type="scientific">Amycolatopsis silviterrae</name>
    <dbReference type="NCBI Taxonomy" id="1656914"/>
    <lineage>
        <taxon>Bacteria</taxon>
        <taxon>Bacillati</taxon>
        <taxon>Actinomycetota</taxon>
        <taxon>Actinomycetes</taxon>
        <taxon>Pseudonocardiales</taxon>
        <taxon>Pseudonocardiaceae</taxon>
        <taxon>Amycolatopsis</taxon>
    </lineage>
</organism>
<dbReference type="Proteomes" id="UP001597483">
    <property type="component" value="Unassembled WGS sequence"/>
</dbReference>
<accession>A0ABW5HDJ3</accession>
<dbReference type="InterPro" id="IPR009003">
    <property type="entry name" value="Peptidase_S1_PA"/>
</dbReference>
<dbReference type="PANTHER" id="PTHR24276:SF98">
    <property type="entry name" value="FI18310P1-RELATED"/>
    <property type="match status" value="1"/>
</dbReference>
<dbReference type="InterPro" id="IPR050430">
    <property type="entry name" value="Peptidase_S1"/>
</dbReference>
<dbReference type="PROSITE" id="PS50240">
    <property type="entry name" value="TRYPSIN_DOM"/>
    <property type="match status" value="1"/>
</dbReference>
<evidence type="ECO:0000256" key="1">
    <source>
        <dbReference type="ARBA" id="ARBA00007664"/>
    </source>
</evidence>
<dbReference type="InterPro" id="IPR043504">
    <property type="entry name" value="Peptidase_S1_PA_chymotrypsin"/>
</dbReference>
<comment type="similarity">
    <text evidence="1">Belongs to the peptidase S1 family.</text>
</comment>
<gene>
    <name evidence="5" type="ORF">ACFSVL_25755</name>
</gene>
<keyword evidence="6" id="KW-1185">Reference proteome</keyword>
<dbReference type="PROSITE" id="PS00134">
    <property type="entry name" value="TRYPSIN_HIS"/>
    <property type="match status" value="1"/>
</dbReference>
<keyword evidence="3" id="KW-0732">Signal</keyword>
<proteinExistence type="inferred from homology"/>
<dbReference type="EMBL" id="JBHUKS010000018">
    <property type="protein sequence ID" value="MFD2470822.1"/>
    <property type="molecule type" value="Genomic_DNA"/>
</dbReference>
<evidence type="ECO:0000313" key="6">
    <source>
        <dbReference type="Proteomes" id="UP001597483"/>
    </source>
</evidence>
<evidence type="ECO:0000256" key="2">
    <source>
        <dbReference type="ARBA" id="ARBA00023157"/>
    </source>
</evidence>
<reference evidence="6" key="1">
    <citation type="journal article" date="2019" name="Int. J. Syst. Evol. Microbiol.">
        <title>The Global Catalogue of Microorganisms (GCM) 10K type strain sequencing project: providing services to taxonomists for standard genome sequencing and annotation.</title>
        <authorList>
            <consortium name="The Broad Institute Genomics Platform"/>
            <consortium name="The Broad Institute Genome Sequencing Center for Infectious Disease"/>
            <person name="Wu L."/>
            <person name="Ma J."/>
        </authorList>
    </citation>
    <scope>NUCLEOTIDE SEQUENCE [LARGE SCALE GENOMIC DNA]</scope>
    <source>
        <strain evidence="6">CGMCC 4.7641</strain>
    </source>
</reference>
<feature type="chain" id="PRO_5046401306" evidence="3">
    <location>
        <begin position="22"/>
        <end position="514"/>
    </location>
</feature>
<dbReference type="InterPro" id="IPR001254">
    <property type="entry name" value="Trypsin_dom"/>
</dbReference>
<comment type="caution">
    <text evidence="5">The sequence shown here is derived from an EMBL/GenBank/DDBJ whole genome shotgun (WGS) entry which is preliminary data.</text>
</comment>
<dbReference type="InterPro" id="IPR001314">
    <property type="entry name" value="Peptidase_S1A"/>
</dbReference>
<dbReference type="InterPro" id="IPR018114">
    <property type="entry name" value="TRYPSIN_HIS"/>
</dbReference>
<dbReference type="CDD" id="cd00190">
    <property type="entry name" value="Tryp_SPc"/>
    <property type="match status" value="1"/>
</dbReference>
<dbReference type="PRINTS" id="PR00722">
    <property type="entry name" value="CHYMOTRYPSIN"/>
</dbReference>
<dbReference type="Gene3D" id="2.40.10.10">
    <property type="entry name" value="Trypsin-like serine proteases"/>
    <property type="match status" value="1"/>
</dbReference>
<feature type="signal peptide" evidence="3">
    <location>
        <begin position="1"/>
        <end position="21"/>
    </location>
</feature>
<dbReference type="Pfam" id="PF00089">
    <property type="entry name" value="Trypsin"/>
    <property type="match status" value="1"/>
</dbReference>
<dbReference type="PANTHER" id="PTHR24276">
    <property type="entry name" value="POLYSERASE-RELATED"/>
    <property type="match status" value="1"/>
</dbReference>
<dbReference type="RefSeq" id="WP_378308115.1">
    <property type="nucleotide sequence ID" value="NZ_JBHUKS010000018.1"/>
</dbReference>
<dbReference type="SMART" id="SM00020">
    <property type="entry name" value="Tryp_SPc"/>
    <property type="match status" value="1"/>
</dbReference>
<evidence type="ECO:0000313" key="5">
    <source>
        <dbReference type="EMBL" id="MFD2470822.1"/>
    </source>
</evidence>
<evidence type="ECO:0000259" key="4">
    <source>
        <dbReference type="PROSITE" id="PS50240"/>
    </source>
</evidence>
<keyword evidence="2" id="KW-1015">Disulfide bond</keyword>
<sequence length="514" mass="53363">MRIRSSALLLGTVLAATVVQASPASAIIGGTESSQPYSFLVSLQYDAPRPDGHRCTGVLIGSQWALTAGHCANTPTGATTAVPRGWKVRVGSADTKSGGELVSVDKFYRRHATYNPPGEDLTLLHLASPVRAQPVRLATGTPADGTKVRILGWGATSLSCGNFADPVCFPRKLHQADTVVQPLPQCWDDNGISPPLCIGSLQDKVGPGVTDSGGPALVRDGAGWALAGTVVGSGIRGADLPAMYVDVTRNAGWINGIVSGTAVPPDSVIPNVEGTAKIGGCMGSVIRPRTAKDSDPALALTNGHCVSGNRPEPGKALVNQPAGLEKAIPIADRQGYPKTTAKATRLAYATMTGTDVALYRLDRTYAQLAAAGAKVFQLSSSPMRAGDRMQMAYESSRPKCEAAAVVPHLREGGWQQDQSVRYADSDKCVSLPGYSGTALLSPDGNTVVGINNTHNRDGESCTEGNPCEVAADGTVTAVKGRSYGQQVSAIDGCLAPGNRIDLDRPGCRLTGSRA</sequence>